<dbReference type="Gene3D" id="3.40.50.10090">
    <property type="match status" value="2"/>
</dbReference>
<dbReference type="OrthoDB" id="9815856at2"/>
<gene>
    <name evidence="2" type="ORF">DCC39_17415</name>
</gene>
<dbReference type="InterPro" id="IPR039793">
    <property type="entry name" value="UROS/Hem4"/>
</dbReference>
<dbReference type="InterPro" id="IPR003754">
    <property type="entry name" value="4pyrrol_synth_uPrphyn_synth"/>
</dbReference>
<dbReference type="SUPFAM" id="SSF69618">
    <property type="entry name" value="HemD-like"/>
    <property type="match status" value="1"/>
</dbReference>
<comment type="caution">
    <text evidence="2">The sequence shown here is derived from an EMBL/GenBank/DDBJ whole genome shotgun (WGS) entry which is preliminary data.</text>
</comment>
<dbReference type="RefSeq" id="WP_116556167.1">
    <property type="nucleotide sequence ID" value="NZ_QCZG01000059.1"/>
</dbReference>
<proteinExistence type="predicted"/>
<dbReference type="CDD" id="cd06578">
    <property type="entry name" value="HemD"/>
    <property type="match status" value="1"/>
</dbReference>
<protein>
    <submittedName>
        <fullName evidence="2">Uroporphyrinogen-III synthase</fullName>
    </submittedName>
</protein>
<feature type="domain" description="Tetrapyrrole biosynthesis uroporphyrinogen III synthase" evidence="1">
    <location>
        <begin position="22"/>
        <end position="253"/>
    </location>
</feature>
<evidence type="ECO:0000313" key="3">
    <source>
        <dbReference type="Proteomes" id="UP000245998"/>
    </source>
</evidence>
<dbReference type="PANTHER" id="PTHR40082">
    <property type="entry name" value="BLR5956 PROTEIN"/>
    <property type="match status" value="1"/>
</dbReference>
<dbReference type="Pfam" id="PF02602">
    <property type="entry name" value="HEM4"/>
    <property type="match status" value="1"/>
</dbReference>
<dbReference type="EMBL" id="QCZG01000059">
    <property type="protein sequence ID" value="PWA06390.1"/>
    <property type="molecule type" value="Genomic_DNA"/>
</dbReference>
<evidence type="ECO:0000313" key="2">
    <source>
        <dbReference type="EMBL" id="PWA06390.1"/>
    </source>
</evidence>
<sequence>MNSKPLEGKRILITRMKSQAKRFAENIRGLGGEPVVIPLISIVPPGNQQPMIEALRRIEQFDWLVLTSQNGVKAFFSVLEKEKIPKEWLTHIKIAVVGTKTKQEVENFGFQAYLIPEQHFTAEALVDALLGKIKKGEHVLMARGNLARDLLPEKLNEHGLHVVDVVAYETKLNQEGQKELIEEINNESLDVITFTSSSTVNHFVELLSKIDWKNKLKSTCLAAIGPITANTMIKYEIPPDVVAKVNTTEGLLEEIIHYFRRKKE</sequence>
<keyword evidence="3" id="KW-1185">Reference proteome</keyword>
<evidence type="ECO:0000259" key="1">
    <source>
        <dbReference type="Pfam" id="PF02602"/>
    </source>
</evidence>
<dbReference type="GO" id="GO:0006780">
    <property type="term" value="P:uroporphyrinogen III biosynthetic process"/>
    <property type="evidence" value="ECO:0007669"/>
    <property type="project" value="InterPro"/>
</dbReference>
<organism evidence="2 3">
    <name type="scientific">Pueribacillus theae</name>
    <dbReference type="NCBI Taxonomy" id="2171751"/>
    <lineage>
        <taxon>Bacteria</taxon>
        <taxon>Bacillati</taxon>
        <taxon>Bacillota</taxon>
        <taxon>Bacilli</taxon>
        <taxon>Bacillales</taxon>
        <taxon>Bacillaceae</taxon>
        <taxon>Pueribacillus</taxon>
    </lineage>
</organism>
<accession>A0A2U1JMK1</accession>
<dbReference type="Proteomes" id="UP000245998">
    <property type="component" value="Unassembled WGS sequence"/>
</dbReference>
<dbReference type="AlphaFoldDB" id="A0A2U1JMK1"/>
<reference evidence="2 3" key="1">
    <citation type="submission" date="2018-04" db="EMBL/GenBank/DDBJ databases">
        <title>Camelliibacillus theae gen. nov., sp. nov., isolated from Pu'er tea.</title>
        <authorList>
            <person name="Niu L."/>
        </authorList>
    </citation>
    <scope>NUCLEOTIDE SEQUENCE [LARGE SCALE GENOMIC DNA]</scope>
    <source>
        <strain evidence="2 3">T8</strain>
    </source>
</reference>
<dbReference type="GO" id="GO:0004852">
    <property type="term" value="F:uroporphyrinogen-III synthase activity"/>
    <property type="evidence" value="ECO:0007669"/>
    <property type="project" value="InterPro"/>
</dbReference>
<dbReference type="InterPro" id="IPR036108">
    <property type="entry name" value="4pyrrol_syn_uPrphyn_synt_sf"/>
</dbReference>
<name>A0A2U1JMK1_9BACI</name>
<dbReference type="PANTHER" id="PTHR40082:SF1">
    <property type="entry name" value="BLR5956 PROTEIN"/>
    <property type="match status" value="1"/>
</dbReference>